<dbReference type="AlphaFoldDB" id="A0A537J8B2"/>
<name>A0A537J8B2_9BACT</name>
<accession>A0A537J8B2</accession>
<evidence type="ECO:0000256" key="5">
    <source>
        <dbReference type="ARBA" id="ARBA00022989"/>
    </source>
</evidence>
<evidence type="ECO:0000313" key="10">
    <source>
        <dbReference type="EMBL" id="TMI79740.1"/>
    </source>
</evidence>
<dbReference type="GO" id="GO:0005886">
    <property type="term" value="C:plasma membrane"/>
    <property type="evidence" value="ECO:0007669"/>
    <property type="project" value="UniProtKB-SubCell"/>
</dbReference>
<feature type="region of interest" description="Disordered" evidence="7">
    <location>
        <begin position="1"/>
        <end position="33"/>
    </location>
</feature>
<feature type="transmembrane region" description="Helical" evidence="8">
    <location>
        <begin position="273"/>
        <end position="296"/>
    </location>
</feature>
<evidence type="ECO:0000259" key="9">
    <source>
        <dbReference type="PROSITE" id="PS50850"/>
    </source>
</evidence>
<feature type="domain" description="Major facilitator superfamily (MFS) profile" evidence="9">
    <location>
        <begin position="41"/>
        <end position="421"/>
    </location>
</feature>
<keyword evidence="4 8" id="KW-0812">Transmembrane</keyword>
<keyword evidence="5 8" id="KW-1133">Transmembrane helix</keyword>
<dbReference type="Pfam" id="PF07690">
    <property type="entry name" value="MFS_1"/>
    <property type="match status" value="1"/>
</dbReference>
<evidence type="ECO:0000256" key="6">
    <source>
        <dbReference type="ARBA" id="ARBA00023136"/>
    </source>
</evidence>
<feature type="transmembrane region" description="Helical" evidence="8">
    <location>
        <begin position="184"/>
        <end position="207"/>
    </location>
</feature>
<evidence type="ECO:0000256" key="2">
    <source>
        <dbReference type="ARBA" id="ARBA00022448"/>
    </source>
</evidence>
<evidence type="ECO:0000256" key="7">
    <source>
        <dbReference type="SAM" id="MobiDB-lite"/>
    </source>
</evidence>
<dbReference type="GO" id="GO:0022857">
    <property type="term" value="F:transmembrane transporter activity"/>
    <property type="evidence" value="ECO:0007669"/>
    <property type="project" value="InterPro"/>
</dbReference>
<feature type="transmembrane region" description="Helical" evidence="8">
    <location>
        <begin position="368"/>
        <end position="392"/>
    </location>
</feature>
<comment type="subcellular location">
    <subcellularLocation>
        <location evidence="1">Cell membrane</location>
        <topology evidence="1">Multi-pass membrane protein</topology>
    </subcellularLocation>
</comment>
<protein>
    <submittedName>
        <fullName evidence="10">MFS transporter</fullName>
    </submittedName>
</protein>
<feature type="transmembrane region" description="Helical" evidence="8">
    <location>
        <begin position="398"/>
        <end position="417"/>
    </location>
</feature>
<comment type="caution">
    <text evidence="10">The sequence shown here is derived from an EMBL/GenBank/DDBJ whole genome shotgun (WGS) entry which is preliminary data.</text>
</comment>
<feature type="transmembrane region" description="Helical" evidence="8">
    <location>
        <begin position="308"/>
        <end position="327"/>
    </location>
</feature>
<organism evidence="10 11">
    <name type="scientific">Candidatus Segetimicrobium genomatis</name>
    <dbReference type="NCBI Taxonomy" id="2569760"/>
    <lineage>
        <taxon>Bacteria</taxon>
        <taxon>Bacillati</taxon>
        <taxon>Candidatus Sysuimicrobiota</taxon>
        <taxon>Candidatus Sysuimicrobiia</taxon>
        <taxon>Candidatus Sysuimicrobiales</taxon>
        <taxon>Candidatus Segetimicrobiaceae</taxon>
        <taxon>Candidatus Segetimicrobium</taxon>
    </lineage>
</organism>
<dbReference type="PROSITE" id="PS50850">
    <property type="entry name" value="MFS"/>
    <property type="match status" value="1"/>
</dbReference>
<dbReference type="InterPro" id="IPR050171">
    <property type="entry name" value="MFS_Transporters"/>
</dbReference>
<dbReference type="PANTHER" id="PTHR23517">
    <property type="entry name" value="RESISTANCE PROTEIN MDTM, PUTATIVE-RELATED-RELATED"/>
    <property type="match status" value="1"/>
</dbReference>
<keyword evidence="2" id="KW-0813">Transport</keyword>
<reference evidence="10 11" key="1">
    <citation type="journal article" date="2019" name="Nat. Microbiol.">
        <title>Mediterranean grassland soil C-N compound turnover is dependent on rainfall and depth, and is mediated by genomically divergent microorganisms.</title>
        <authorList>
            <person name="Diamond S."/>
            <person name="Andeer P.F."/>
            <person name="Li Z."/>
            <person name="Crits-Christoph A."/>
            <person name="Burstein D."/>
            <person name="Anantharaman K."/>
            <person name="Lane K.R."/>
            <person name="Thomas B.C."/>
            <person name="Pan C."/>
            <person name="Northen T.R."/>
            <person name="Banfield J.F."/>
        </authorList>
    </citation>
    <scope>NUCLEOTIDE SEQUENCE [LARGE SCALE GENOMIC DNA]</scope>
    <source>
        <strain evidence="10">NP_6</strain>
    </source>
</reference>
<feature type="transmembrane region" description="Helical" evidence="8">
    <location>
        <begin position="333"/>
        <end position="356"/>
    </location>
</feature>
<evidence type="ECO:0000256" key="8">
    <source>
        <dbReference type="SAM" id="Phobius"/>
    </source>
</evidence>
<dbReference type="Proteomes" id="UP000318093">
    <property type="component" value="Unassembled WGS sequence"/>
</dbReference>
<evidence type="ECO:0000256" key="3">
    <source>
        <dbReference type="ARBA" id="ARBA00022475"/>
    </source>
</evidence>
<dbReference type="InterPro" id="IPR020846">
    <property type="entry name" value="MFS_dom"/>
</dbReference>
<feature type="transmembrane region" description="Helical" evidence="8">
    <location>
        <begin position="112"/>
        <end position="139"/>
    </location>
</feature>
<dbReference type="SUPFAM" id="SSF103473">
    <property type="entry name" value="MFS general substrate transporter"/>
    <property type="match status" value="1"/>
</dbReference>
<feature type="transmembrane region" description="Helical" evidence="8">
    <location>
        <begin position="45"/>
        <end position="66"/>
    </location>
</feature>
<feature type="transmembrane region" description="Helical" evidence="8">
    <location>
        <begin position="72"/>
        <end position="91"/>
    </location>
</feature>
<evidence type="ECO:0000256" key="4">
    <source>
        <dbReference type="ARBA" id="ARBA00022692"/>
    </source>
</evidence>
<gene>
    <name evidence="10" type="ORF">E6H03_09665</name>
</gene>
<dbReference type="EMBL" id="VBAN01000305">
    <property type="protein sequence ID" value="TMI79740.1"/>
    <property type="molecule type" value="Genomic_DNA"/>
</dbReference>
<dbReference type="InterPro" id="IPR011701">
    <property type="entry name" value="MFS"/>
</dbReference>
<feature type="transmembrane region" description="Helical" evidence="8">
    <location>
        <begin position="243"/>
        <end position="267"/>
    </location>
</feature>
<evidence type="ECO:0000313" key="11">
    <source>
        <dbReference type="Proteomes" id="UP000318093"/>
    </source>
</evidence>
<keyword evidence="3" id="KW-1003">Cell membrane</keyword>
<evidence type="ECO:0000256" key="1">
    <source>
        <dbReference type="ARBA" id="ARBA00004651"/>
    </source>
</evidence>
<dbReference type="InterPro" id="IPR036259">
    <property type="entry name" value="MFS_trans_sf"/>
</dbReference>
<proteinExistence type="predicted"/>
<sequence>MWQPPTGKRGESRRRRPPPQEFAARGDKSTVGYGARTKTGAALRIHWTALVFSSVNSAVQLLVPLYALHLGYPGLTIGILAALPSVANISLRVVAGRLSDRHGETRVLQAGGLFYLTATLGFLLSTAAGLAPFVCAQILQGVGRSVFWTVGQAYVTKLPLERGQHLSLFNGATNLGMLLGMSGAGLLVVSLGYPGAFATVFLLTLLYSALTYSLPPLPAPARPAPAGRAAGGWATPTLSLGPLWLAASCSFVSGGTFALAGSFYPVYLAQVGYGARSIGLLVTLLAAGMLGISFVARSLIDRAIPLGRLGVTFIISGGLGLAAVPIFHNWLPLAALLLVAGFCSGGCSLVYQLAVLRHSAWHTRGATMASVGVFGNLALLILPTTIGLALRWTSLEAALAAAGLFIMILGGIAGLNVGRTNPLAAVRETIPVEGSAEGT</sequence>
<dbReference type="Gene3D" id="1.20.1250.20">
    <property type="entry name" value="MFS general substrate transporter like domains"/>
    <property type="match status" value="1"/>
</dbReference>
<keyword evidence="6 8" id="KW-0472">Membrane</keyword>